<evidence type="ECO:0000313" key="1">
    <source>
        <dbReference type="EMBL" id="KAH6645121.1"/>
    </source>
</evidence>
<comment type="caution">
    <text evidence="1">The sequence shown here is derived from an EMBL/GenBank/DDBJ whole genome shotgun (WGS) entry which is preliminary data.</text>
</comment>
<evidence type="ECO:0008006" key="3">
    <source>
        <dbReference type="Google" id="ProtNLM"/>
    </source>
</evidence>
<dbReference type="Proteomes" id="UP000758603">
    <property type="component" value="Unassembled WGS sequence"/>
</dbReference>
<dbReference type="RefSeq" id="XP_045951635.1">
    <property type="nucleotide sequence ID" value="XM_046098881.1"/>
</dbReference>
<name>A0A9P8RJ89_9PEZI</name>
<dbReference type="GeneID" id="70127773"/>
<evidence type="ECO:0000313" key="2">
    <source>
        <dbReference type="Proteomes" id="UP000758603"/>
    </source>
</evidence>
<accession>A0A9P8RJ89</accession>
<dbReference type="EMBL" id="JAGPXC010000012">
    <property type="protein sequence ID" value="KAH6645121.1"/>
    <property type="molecule type" value="Genomic_DNA"/>
</dbReference>
<reference evidence="1" key="1">
    <citation type="journal article" date="2021" name="Nat. Commun.">
        <title>Genetic determinants of endophytism in the Arabidopsis root mycobiome.</title>
        <authorList>
            <person name="Mesny F."/>
            <person name="Miyauchi S."/>
            <person name="Thiergart T."/>
            <person name="Pickel B."/>
            <person name="Atanasova L."/>
            <person name="Karlsson M."/>
            <person name="Huettel B."/>
            <person name="Barry K.W."/>
            <person name="Haridas S."/>
            <person name="Chen C."/>
            <person name="Bauer D."/>
            <person name="Andreopoulos W."/>
            <person name="Pangilinan J."/>
            <person name="LaButti K."/>
            <person name="Riley R."/>
            <person name="Lipzen A."/>
            <person name="Clum A."/>
            <person name="Drula E."/>
            <person name="Henrissat B."/>
            <person name="Kohler A."/>
            <person name="Grigoriev I.V."/>
            <person name="Martin F.M."/>
            <person name="Hacquard S."/>
        </authorList>
    </citation>
    <scope>NUCLEOTIDE SEQUENCE</scope>
    <source>
        <strain evidence="1">MPI-SDFR-AT-0073</strain>
    </source>
</reference>
<dbReference type="AlphaFoldDB" id="A0A9P8RJ89"/>
<gene>
    <name evidence="1" type="ORF">BKA67DRAFT_527647</name>
</gene>
<organism evidence="1 2">
    <name type="scientific">Truncatella angustata</name>
    <dbReference type="NCBI Taxonomy" id="152316"/>
    <lineage>
        <taxon>Eukaryota</taxon>
        <taxon>Fungi</taxon>
        <taxon>Dikarya</taxon>
        <taxon>Ascomycota</taxon>
        <taxon>Pezizomycotina</taxon>
        <taxon>Sordariomycetes</taxon>
        <taxon>Xylariomycetidae</taxon>
        <taxon>Amphisphaeriales</taxon>
        <taxon>Sporocadaceae</taxon>
        <taxon>Truncatella</taxon>
    </lineage>
</organism>
<protein>
    <recommendedName>
        <fullName evidence="3">F-box domain-containing protein</fullName>
    </recommendedName>
</protein>
<dbReference type="OrthoDB" id="5345494at2759"/>
<proteinExistence type="predicted"/>
<keyword evidence="2" id="KW-1185">Reference proteome</keyword>
<sequence length="419" mass="46696">MASGANQPTERVLSEPPHSSLLDLLSNTIVLHETILFLPVSDLLHLAATSKDLRNLLYQTPGVFRHVDLTTIKSAQFDVAAIDHGGQVWRNVQLDENLTEDEFYSGPLRGIFYSLRRIDILRDVQTLVLDGLSVTADLINDILVDPKYQVRILSIRETKNLNERRLMQSLRYACRPSRPEGTPRLRGLYVINWNHKSTHALKEAINADGDEWYQQKGKIITKPITDGWAETLLDCRGAVQFDATLCTGPRHRNSSAVGKVSVPSVPGAQHPYNVANFALGGCANCGCAPEGFTVYGDSPSGELPLLSPMPLHSSNVKTASRPQACKSGNNETPKFVPRCWDCIRDRFCFSCREWWCESCYQPKIKRDCWECLTNCLDCIAQTQLRCRCCGGGYCIVHYEGSTETLCDCKLNLGTAKATN</sequence>